<evidence type="ECO:0000313" key="2">
    <source>
        <dbReference type="Proteomes" id="UP000531950"/>
    </source>
</evidence>
<accession>A0A7Y8EE02</accession>
<dbReference type="Proteomes" id="UP000531950">
    <property type="component" value="Unassembled WGS sequence"/>
</dbReference>
<evidence type="ECO:0000313" key="1">
    <source>
        <dbReference type="EMBL" id="NWE12605.1"/>
    </source>
</evidence>
<name>A0A7Y8EE02_9PSED</name>
<evidence type="ECO:0008006" key="3">
    <source>
        <dbReference type="Google" id="ProtNLM"/>
    </source>
</evidence>
<reference evidence="1 2" key="1">
    <citation type="submission" date="2020-04" db="EMBL/GenBank/DDBJ databases">
        <title>Molecular characterization of pseudomonads from Agaricus bisporus reveal novel blotch 2 pathogens in Western Europe.</title>
        <authorList>
            <person name="Taparia T."/>
            <person name="Krijger M."/>
            <person name="Haynes E."/>
            <person name="Elpinstone J.G."/>
            <person name="Noble R."/>
            <person name="Van Der Wolf J."/>
        </authorList>
    </citation>
    <scope>NUCLEOTIDE SEQUENCE [LARGE SCALE GENOMIC DNA]</scope>
    <source>
        <strain evidence="1 2">IPO3782</strain>
    </source>
</reference>
<dbReference type="Pfam" id="PF19619">
    <property type="entry name" value="DUF6124"/>
    <property type="match status" value="1"/>
</dbReference>
<dbReference type="EMBL" id="JACARG010000010">
    <property type="protein sequence ID" value="NWE12605.1"/>
    <property type="molecule type" value="Genomic_DNA"/>
</dbReference>
<organism evidence="1 2">
    <name type="scientific">Pseudomonas yamanorum</name>
    <dbReference type="NCBI Taxonomy" id="515393"/>
    <lineage>
        <taxon>Bacteria</taxon>
        <taxon>Pseudomonadati</taxon>
        <taxon>Pseudomonadota</taxon>
        <taxon>Gammaproteobacteria</taxon>
        <taxon>Pseudomonadales</taxon>
        <taxon>Pseudomonadaceae</taxon>
        <taxon>Pseudomonas</taxon>
    </lineage>
</organism>
<dbReference type="AlphaFoldDB" id="A0A7Y8EE02"/>
<comment type="caution">
    <text evidence="1">The sequence shown here is derived from an EMBL/GenBank/DDBJ whole genome shotgun (WGS) entry which is preliminary data.</text>
</comment>
<gene>
    <name evidence="1" type="ORF">HX822_06620</name>
</gene>
<proteinExistence type="predicted"/>
<sequence>MIKDSPNPPSHADRLQEAAYRAIHHYLKPDAQPQTPEPTELPFDGLFTVRKDLDTETLLANASQDLASINVIAAHLAFEVDGTQRNVALGICRMLEGVQMLVDKALDGCSETSQK</sequence>
<dbReference type="RefSeq" id="WP_177076602.1">
    <property type="nucleotide sequence ID" value="NZ_JACARG010000010.1"/>
</dbReference>
<protein>
    <recommendedName>
        <fullName evidence="3">DUF3077 domain-containing protein</fullName>
    </recommendedName>
</protein>